<sequence>MDGRRIKPLRGVLAGVIAALALALALAPVAPASALGDSCAGQELTEANEIPGGTTWTSRTDGAFAVGTTVFGAAWASGASAYAVPDPDTCTLNGRELVFPEADLGGDAASKIRIARKTYVPETTRGFVRTLYLLRNTASYAQTVDLWLSSGPPSLYRRASSSGDVALSAADSWAVFANAAPPAAPQIVLGADRTVGQVWEADASLAVRARHDGITAGAGAVVPYQDSGLVSARFSGLRIAAGETAALMTFGLTRWSDATGLGQAQADAARLAAGSTDAYAGLSAAEIAQLRNWPVPDPDADGKRLLADNCPAVANPEQSDLDGDGVGDACDEDTDGDGLSNAAERTLGTDPRIRDTDRDGRRDAVDACPTISGTGPKGCPARDGKVRGASVDNLPSRIGRTAFLRGLQARVGCTEACEVEVTLLAAPISKVWFARAFPFVIGTTTSPQRSGWRWVKVRPAAKLITIAPQLTVRVRAVFTDATGDRRTITKTVRVG</sequence>
<feature type="compositionally biased region" description="Basic and acidic residues" evidence="5">
    <location>
        <begin position="351"/>
        <end position="365"/>
    </location>
</feature>
<evidence type="ECO:0000256" key="4">
    <source>
        <dbReference type="ARBA" id="ARBA00022837"/>
    </source>
</evidence>
<evidence type="ECO:0000256" key="1">
    <source>
        <dbReference type="ARBA" id="ARBA00004613"/>
    </source>
</evidence>
<gene>
    <name evidence="6" type="ORF">UFOPK3674_00880</name>
</gene>
<feature type="compositionally biased region" description="Acidic residues" evidence="5">
    <location>
        <begin position="319"/>
        <end position="336"/>
    </location>
</feature>
<keyword evidence="4" id="KW-0106">Calcium</keyword>
<dbReference type="Gene3D" id="4.10.1080.10">
    <property type="entry name" value="TSP type-3 repeat"/>
    <property type="match status" value="1"/>
</dbReference>
<dbReference type="EMBL" id="CAFBMX010000004">
    <property type="protein sequence ID" value="CAB4926483.1"/>
    <property type="molecule type" value="Genomic_DNA"/>
</dbReference>
<keyword evidence="2" id="KW-0964">Secreted</keyword>
<dbReference type="Pfam" id="PF18884">
    <property type="entry name" value="TSP3_bac"/>
    <property type="match status" value="1"/>
</dbReference>
<dbReference type="InterPro" id="IPR028974">
    <property type="entry name" value="TSP_type-3_rpt"/>
</dbReference>
<evidence type="ECO:0000256" key="3">
    <source>
        <dbReference type="ARBA" id="ARBA00022729"/>
    </source>
</evidence>
<accession>A0A6J7I646</accession>
<organism evidence="6">
    <name type="scientific">freshwater metagenome</name>
    <dbReference type="NCBI Taxonomy" id="449393"/>
    <lineage>
        <taxon>unclassified sequences</taxon>
        <taxon>metagenomes</taxon>
        <taxon>ecological metagenomes</taxon>
    </lineage>
</organism>
<feature type="region of interest" description="Disordered" evidence="5">
    <location>
        <begin position="314"/>
        <end position="386"/>
    </location>
</feature>
<protein>
    <submittedName>
        <fullName evidence="6">Unannotated protein</fullName>
    </submittedName>
</protein>
<dbReference type="AlphaFoldDB" id="A0A6J7I646"/>
<dbReference type="InterPro" id="IPR003367">
    <property type="entry name" value="Thrombospondin_3-like_rpt"/>
</dbReference>
<comment type="subcellular location">
    <subcellularLocation>
        <location evidence="1">Secreted</location>
    </subcellularLocation>
</comment>
<dbReference type="SUPFAM" id="SSF103647">
    <property type="entry name" value="TSP type-3 repeat"/>
    <property type="match status" value="1"/>
</dbReference>
<dbReference type="PANTHER" id="PTHR10199">
    <property type="entry name" value="THROMBOSPONDIN"/>
    <property type="match status" value="1"/>
</dbReference>
<dbReference type="GO" id="GO:0007155">
    <property type="term" value="P:cell adhesion"/>
    <property type="evidence" value="ECO:0007669"/>
    <property type="project" value="InterPro"/>
</dbReference>
<dbReference type="GO" id="GO:0005509">
    <property type="term" value="F:calcium ion binding"/>
    <property type="evidence" value="ECO:0007669"/>
    <property type="project" value="InterPro"/>
</dbReference>
<evidence type="ECO:0000256" key="2">
    <source>
        <dbReference type="ARBA" id="ARBA00022525"/>
    </source>
</evidence>
<proteinExistence type="predicted"/>
<dbReference type="InterPro" id="IPR059100">
    <property type="entry name" value="TSP3_bac"/>
</dbReference>
<name>A0A6J7I646_9ZZZZ</name>
<reference evidence="6" key="1">
    <citation type="submission" date="2020-05" db="EMBL/GenBank/DDBJ databases">
        <authorList>
            <person name="Chiriac C."/>
            <person name="Salcher M."/>
            <person name="Ghai R."/>
            <person name="Kavagutti S V."/>
        </authorList>
    </citation>
    <scope>NUCLEOTIDE SEQUENCE</scope>
</reference>
<dbReference type="Pfam" id="PF02412">
    <property type="entry name" value="TSP_3"/>
    <property type="match status" value="2"/>
</dbReference>
<keyword evidence="3" id="KW-0732">Signal</keyword>
<evidence type="ECO:0000313" key="6">
    <source>
        <dbReference type="EMBL" id="CAB4926483.1"/>
    </source>
</evidence>
<evidence type="ECO:0000256" key="5">
    <source>
        <dbReference type="SAM" id="MobiDB-lite"/>
    </source>
</evidence>